<dbReference type="AlphaFoldDB" id="A0A1J5NSN2"/>
<evidence type="ECO:0000256" key="5">
    <source>
        <dbReference type="ARBA" id="ARBA00022525"/>
    </source>
</evidence>
<dbReference type="PRINTS" id="PR01005">
    <property type="entry name" value="FLGHOOKAP1"/>
</dbReference>
<keyword evidence="11" id="KW-0969">Cilium</keyword>
<dbReference type="Pfam" id="PF00460">
    <property type="entry name" value="Flg_bb_rod"/>
    <property type="match status" value="1"/>
</dbReference>
<evidence type="ECO:0000256" key="2">
    <source>
        <dbReference type="ARBA" id="ARBA00004613"/>
    </source>
</evidence>
<evidence type="ECO:0000256" key="4">
    <source>
        <dbReference type="ARBA" id="ARBA00016244"/>
    </source>
</evidence>
<evidence type="ECO:0000256" key="7">
    <source>
        <dbReference type="RuleBase" id="RU362065"/>
    </source>
</evidence>
<evidence type="ECO:0000259" key="9">
    <source>
        <dbReference type="Pfam" id="PF06429"/>
    </source>
</evidence>
<gene>
    <name evidence="7 11" type="primary">flgK</name>
    <name evidence="11" type="ORF">MOTE_20930</name>
</gene>
<keyword evidence="5 7" id="KW-0964">Secreted</keyword>
<dbReference type="InterPro" id="IPR053927">
    <property type="entry name" value="FlgK_helical"/>
</dbReference>
<evidence type="ECO:0000313" key="11">
    <source>
        <dbReference type="EMBL" id="OIQ58292.1"/>
    </source>
</evidence>
<dbReference type="EMBL" id="MDDC01000017">
    <property type="protein sequence ID" value="OIQ58292.1"/>
    <property type="molecule type" value="Genomic_DNA"/>
</dbReference>
<evidence type="ECO:0000259" key="8">
    <source>
        <dbReference type="Pfam" id="PF00460"/>
    </source>
</evidence>
<dbReference type="GO" id="GO:0044780">
    <property type="term" value="P:bacterial-type flagellum assembly"/>
    <property type="evidence" value="ECO:0007669"/>
    <property type="project" value="InterPro"/>
</dbReference>
<dbReference type="GO" id="GO:0009424">
    <property type="term" value="C:bacterial-type flagellum hook"/>
    <property type="evidence" value="ECO:0007669"/>
    <property type="project" value="UniProtKB-UniRule"/>
</dbReference>
<protein>
    <recommendedName>
        <fullName evidence="4 7">Flagellar hook-associated protein 1</fullName>
        <shortName evidence="7">HAP1</shortName>
    </recommendedName>
</protein>
<dbReference type="Proteomes" id="UP000182811">
    <property type="component" value="Unassembled WGS sequence"/>
</dbReference>
<dbReference type="InterPro" id="IPR002371">
    <property type="entry name" value="FlgK"/>
</dbReference>
<organism evidence="11 12">
    <name type="scientific">Neomoorella thermoacetica</name>
    <name type="common">Clostridium thermoaceticum</name>
    <dbReference type="NCBI Taxonomy" id="1525"/>
    <lineage>
        <taxon>Bacteria</taxon>
        <taxon>Bacillati</taxon>
        <taxon>Bacillota</taxon>
        <taxon>Clostridia</taxon>
        <taxon>Neomoorellales</taxon>
        <taxon>Neomoorellaceae</taxon>
        <taxon>Neomoorella</taxon>
    </lineage>
</organism>
<dbReference type="SUPFAM" id="SSF64518">
    <property type="entry name" value="Phase 1 flagellin"/>
    <property type="match status" value="1"/>
</dbReference>
<evidence type="ECO:0000256" key="3">
    <source>
        <dbReference type="ARBA" id="ARBA00009677"/>
    </source>
</evidence>
<dbReference type="PANTHER" id="PTHR30033">
    <property type="entry name" value="FLAGELLAR HOOK-ASSOCIATED PROTEIN 1"/>
    <property type="match status" value="1"/>
</dbReference>
<accession>A0A1J5NSN2</accession>
<proteinExistence type="inferred from homology"/>
<evidence type="ECO:0000313" key="12">
    <source>
        <dbReference type="Proteomes" id="UP000182811"/>
    </source>
</evidence>
<keyword evidence="11" id="KW-0966">Cell projection</keyword>
<feature type="domain" description="Flagellar hook-associated protein FlgK helical" evidence="10">
    <location>
        <begin position="103"/>
        <end position="342"/>
    </location>
</feature>
<dbReference type="InterPro" id="IPR010930">
    <property type="entry name" value="Flg_bb/hook_C_dom"/>
</dbReference>
<comment type="subcellular location">
    <subcellularLocation>
        <location evidence="1 7">Bacterial flagellum</location>
    </subcellularLocation>
    <subcellularLocation>
        <location evidence="2 7">Secreted</location>
    </subcellularLocation>
</comment>
<keyword evidence="11" id="KW-0282">Flagellum</keyword>
<feature type="domain" description="Flagellar basal body rod protein N-terminal" evidence="8">
    <location>
        <begin position="8"/>
        <end position="38"/>
    </location>
</feature>
<dbReference type="GO" id="GO:0005576">
    <property type="term" value="C:extracellular region"/>
    <property type="evidence" value="ECO:0007669"/>
    <property type="project" value="UniProtKB-SubCell"/>
</dbReference>
<dbReference type="Pfam" id="PF06429">
    <property type="entry name" value="Flg_bbr_C"/>
    <property type="match status" value="1"/>
</dbReference>
<comment type="caution">
    <text evidence="11">The sequence shown here is derived from an EMBL/GenBank/DDBJ whole genome shotgun (WGS) entry which is preliminary data.</text>
</comment>
<dbReference type="PANTHER" id="PTHR30033:SF1">
    <property type="entry name" value="FLAGELLAR HOOK-ASSOCIATED PROTEIN 1"/>
    <property type="match status" value="1"/>
</dbReference>
<feature type="domain" description="Flagellar basal-body/hook protein C-terminal" evidence="9">
    <location>
        <begin position="442"/>
        <end position="480"/>
    </location>
</feature>
<dbReference type="Pfam" id="PF22638">
    <property type="entry name" value="FlgK_D1"/>
    <property type="match status" value="1"/>
</dbReference>
<dbReference type="OrthoDB" id="9802553at2"/>
<evidence type="ECO:0000256" key="1">
    <source>
        <dbReference type="ARBA" id="ARBA00004365"/>
    </source>
</evidence>
<sequence length="486" mass="53133">MPGTFFGFNTALRGMQAQQRGIYTTSHNIANANTEGYTRQQVVLTATPAYPVPAMNRPGGQGWQIGTGVDSQETRRLRDEFLDTQIRRETGSLGQWQQIQDVLQQVEVVFNEPSDTGLSTLMSQFWAAWQELSKNAESSPVRTTVVETANALAEAFRHSAAQLNQIQDDIDQTIELKVKEVNSLAQQIADLNGQIKNIVAAGDQPNDLMDQRDLLLDRLSKIIDFSVEKNMVTVNDEEIADGQIKIKLGNQYLVNVDGTDGSIVNIVAAGTDDANKGKIFWEDSGDEIVPANGEIKGLQKAREDVQTYLTNLNTLAGELAAAINEQHTSGKDLTGARGEEFFVIGDDSDTFTAANIQVNSQIIADVTKIAAATTDGGPGDGSNALAIAQLQHKLIENLDNTTFDDYYKNFTAKLGVDAQEAERMTTNQGVLVDQLNNRKDSISGVSLDEEMANMLQYQRAYEASARMITTLDSMLDKIINGMGVTR</sequence>
<comment type="similarity">
    <text evidence="3 7">Belongs to the flagella basal body rod proteins family.</text>
</comment>
<keyword evidence="6 7" id="KW-0975">Bacterial flagellum</keyword>
<reference evidence="11 12" key="1">
    <citation type="submission" date="2016-08" db="EMBL/GenBank/DDBJ databases">
        <title>Genome-based comparison of Moorella thermoacetic strains.</title>
        <authorList>
            <person name="Poehlein A."/>
            <person name="Bengelsdorf F.R."/>
            <person name="Esser C."/>
            <person name="Duerre P."/>
            <person name="Daniel R."/>
        </authorList>
    </citation>
    <scope>NUCLEOTIDE SEQUENCE [LARGE SCALE GENOMIC DNA]</scope>
    <source>
        <strain evidence="11 12">DSM 21394</strain>
    </source>
</reference>
<dbReference type="NCBIfam" id="TIGR02492">
    <property type="entry name" value="flgK_ends"/>
    <property type="match status" value="1"/>
</dbReference>
<evidence type="ECO:0000259" key="10">
    <source>
        <dbReference type="Pfam" id="PF22638"/>
    </source>
</evidence>
<dbReference type="GO" id="GO:0005198">
    <property type="term" value="F:structural molecule activity"/>
    <property type="evidence" value="ECO:0007669"/>
    <property type="project" value="UniProtKB-UniRule"/>
</dbReference>
<dbReference type="InterPro" id="IPR001444">
    <property type="entry name" value="Flag_bb_rod_N"/>
</dbReference>
<evidence type="ECO:0000256" key="6">
    <source>
        <dbReference type="ARBA" id="ARBA00023143"/>
    </source>
</evidence>
<name>A0A1J5NSN2_NEOTH</name>